<sequence length="121" mass="12729">MEALNLDQILARARVVIRDDNPHGSSEACLGATAYHGAASRVAATSQRCYLCSGPNHFARDCLIRHQGEGVGGEAMHMGGGWSRRRVKCYRCGGLGHYASACPGNERGEEASAPASSLAGQ</sequence>
<dbReference type="AlphaFoldDB" id="A0A8J4XPE8"/>
<evidence type="ECO:0000313" key="4">
    <source>
        <dbReference type="Proteomes" id="UP000770661"/>
    </source>
</evidence>
<keyword evidence="1" id="KW-0863">Zinc-finger</keyword>
<dbReference type="PROSITE" id="PS50158">
    <property type="entry name" value="ZF_CCHC"/>
    <property type="match status" value="2"/>
</dbReference>
<dbReference type="SMART" id="SM00343">
    <property type="entry name" value="ZnF_C2HC"/>
    <property type="match status" value="2"/>
</dbReference>
<name>A0A8J4XPE8_CHIOP</name>
<comment type="caution">
    <text evidence="3">The sequence shown here is derived from an EMBL/GenBank/DDBJ whole genome shotgun (WGS) entry which is preliminary data.</text>
</comment>
<dbReference type="InterPro" id="IPR036875">
    <property type="entry name" value="Znf_CCHC_sf"/>
</dbReference>
<dbReference type="GO" id="GO:0003676">
    <property type="term" value="F:nucleic acid binding"/>
    <property type="evidence" value="ECO:0007669"/>
    <property type="project" value="InterPro"/>
</dbReference>
<gene>
    <name evidence="3" type="ORF">GWK47_020994</name>
</gene>
<keyword evidence="1" id="KW-0862">Zinc</keyword>
<feature type="domain" description="CCHC-type" evidence="2">
    <location>
        <begin position="48"/>
        <end position="62"/>
    </location>
</feature>
<feature type="domain" description="CCHC-type" evidence="2">
    <location>
        <begin position="88"/>
        <end position="103"/>
    </location>
</feature>
<keyword evidence="4" id="KW-1185">Reference proteome</keyword>
<evidence type="ECO:0000313" key="3">
    <source>
        <dbReference type="EMBL" id="KAG0711268.1"/>
    </source>
</evidence>
<dbReference type="Pfam" id="PF00098">
    <property type="entry name" value="zf-CCHC"/>
    <property type="match status" value="2"/>
</dbReference>
<accession>A0A8J4XPE8</accession>
<evidence type="ECO:0000259" key="2">
    <source>
        <dbReference type="PROSITE" id="PS50158"/>
    </source>
</evidence>
<keyword evidence="1" id="KW-0479">Metal-binding</keyword>
<proteinExistence type="predicted"/>
<dbReference type="InterPro" id="IPR001878">
    <property type="entry name" value="Znf_CCHC"/>
</dbReference>
<dbReference type="OrthoDB" id="116216at2759"/>
<dbReference type="SUPFAM" id="SSF57756">
    <property type="entry name" value="Retrovirus zinc finger-like domains"/>
    <property type="match status" value="2"/>
</dbReference>
<organism evidence="3 4">
    <name type="scientific">Chionoecetes opilio</name>
    <name type="common">Atlantic snow crab</name>
    <name type="synonym">Cancer opilio</name>
    <dbReference type="NCBI Taxonomy" id="41210"/>
    <lineage>
        <taxon>Eukaryota</taxon>
        <taxon>Metazoa</taxon>
        <taxon>Ecdysozoa</taxon>
        <taxon>Arthropoda</taxon>
        <taxon>Crustacea</taxon>
        <taxon>Multicrustacea</taxon>
        <taxon>Malacostraca</taxon>
        <taxon>Eumalacostraca</taxon>
        <taxon>Eucarida</taxon>
        <taxon>Decapoda</taxon>
        <taxon>Pleocyemata</taxon>
        <taxon>Brachyura</taxon>
        <taxon>Eubrachyura</taxon>
        <taxon>Majoidea</taxon>
        <taxon>Majidae</taxon>
        <taxon>Chionoecetes</taxon>
    </lineage>
</organism>
<dbReference type="EMBL" id="JACEEZ010023454">
    <property type="protein sequence ID" value="KAG0711268.1"/>
    <property type="molecule type" value="Genomic_DNA"/>
</dbReference>
<dbReference type="Proteomes" id="UP000770661">
    <property type="component" value="Unassembled WGS sequence"/>
</dbReference>
<dbReference type="GO" id="GO:0008270">
    <property type="term" value="F:zinc ion binding"/>
    <property type="evidence" value="ECO:0007669"/>
    <property type="project" value="UniProtKB-KW"/>
</dbReference>
<protein>
    <recommendedName>
        <fullName evidence="2">CCHC-type domain-containing protein</fullName>
    </recommendedName>
</protein>
<evidence type="ECO:0000256" key="1">
    <source>
        <dbReference type="PROSITE-ProRule" id="PRU00047"/>
    </source>
</evidence>
<reference evidence="3" key="1">
    <citation type="submission" date="2020-07" db="EMBL/GenBank/DDBJ databases">
        <title>The High-quality genome of the commercially important snow crab, Chionoecetes opilio.</title>
        <authorList>
            <person name="Jeong J.-H."/>
            <person name="Ryu S."/>
        </authorList>
    </citation>
    <scope>NUCLEOTIDE SEQUENCE</scope>
    <source>
        <strain evidence="3">MADBK_172401_WGS</strain>
        <tissue evidence="3">Digestive gland</tissue>
    </source>
</reference>
<dbReference type="Gene3D" id="4.10.60.10">
    <property type="entry name" value="Zinc finger, CCHC-type"/>
    <property type="match status" value="1"/>
</dbReference>